<dbReference type="Proteomes" id="UP000265765">
    <property type="component" value="Chromosome"/>
</dbReference>
<sequence length="36" mass="3612">MSSSLDYDGPFIPTVMAVEPPGTLLPGGDPPTALAP</sequence>
<reference evidence="1 2" key="1">
    <citation type="submission" date="2018-09" db="EMBL/GenBank/DDBJ databases">
        <title>Production of Trimethoprim by Streptomyces sp. 3E-1.</title>
        <authorList>
            <person name="Kang H.J."/>
            <person name="Kim S.B."/>
        </authorList>
    </citation>
    <scope>NUCLEOTIDE SEQUENCE [LARGE SCALE GENOMIC DNA]</scope>
    <source>
        <strain evidence="1 2">3E-1</strain>
    </source>
</reference>
<proteinExistence type="predicted"/>
<organism evidence="1 2">
    <name type="scientific">Streptomyces griseorubiginosus</name>
    <dbReference type="NCBI Taxonomy" id="67304"/>
    <lineage>
        <taxon>Bacteria</taxon>
        <taxon>Bacillati</taxon>
        <taxon>Actinomycetota</taxon>
        <taxon>Actinomycetes</taxon>
        <taxon>Kitasatosporales</taxon>
        <taxon>Streptomycetaceae</taxon>
        <taxon>Streptomyces</taxon>
    </lineage>
</organism>
<accession>A0AAI8PM35</accession>
<dbReference type="KEGG" id="sge:DWG14_01784"/>
<gene>
    <name evidence="1" type="ORF">DWG14_01784</name>
</gene>
<dbReference type="AlphaFoldDB" id="A0AAI8PM35"/>
<dbReference type="EMBL" id="CP032427">
    <property type="protein sequence ID" value="AYC37566.1"/>
    <property type="molecule type" value="Genomic_DNA"/>
</dbReference>
<evidence type="ECO:0000313" key="2">
    <source>
        <dbReference type="Proteomes" id="UP000265765"/>
    </source>
</evidence>
<name>A0AAI8PM35_9ACTN</name>
<evidence type="ECO:0000313" key="1">
    <source>
        <dbReference type="EMBL" id="AYC37566.1"/>
    </source>
</evidence>
<protein>
    <submittedName>
        <fullName evidence="1">Uncharacterized protein</fullName>
    </submittedName>
</protein>